<evidence type="ECO:0000256" key="7">
    <source>
        <dbReference type="ARBA" id="ARBA00022695"/>
    </source>
</evidence>
<keyword evidence="7 14" id="KW-0548">Nucleotidyltransferase</keyword>
<feature type="transmembrane region" description="Helical" evidence="13">
    <location>
        <begin position="52"/>
        <end position="70"/>
    </location>
</feature>
<evidence type="ECO:0000313" key="14">
    <source>
        <dbReference type="EMBL" id="VAW52619.1"/>
    </source>
</evidence>
<evidence type="ECO:0000256" key="6">
    <source>
        <dbReference type="ARBA" id="ARBA00022692"/>
    </source>
</evidence>
<dbReference type="EC" id="2.7.7.41" evidence="14"/>
<evidence type="ECO:0000256" key="1">
    <source>
        <dbReference type="ARBA" id="ARBA00004651"/>
    </source>
</evidence>
<feature type="transmembrane region" description="Helical" evidence="13">
    <location>
        <begin position="182"/>
        <end position="201"/>
    </location>
</feature>
<dbReference type="GO" id="GO:0004605">
    <property type="term" value="F:phosphatidate cytidylyltransferase activity"/>
    <property type="evidence" value="ECO:0007669"/>
    <property type="project" value="UniProtKB-EC"/>
</dbReference>
<keyword evidence="4" id="KW-0444">Lipid biosynthesis</keyword>
<organism evidence="14">
    <name type="scientific">hydrothermal vent metagenome</name>
    <dbReference type="NCBI Taxonomy" id="652676"/>
    <lineage>
        <taxon>unclassified sequences</taxon>
        <taxon>metagenomes</taxon>
        <taxon>ecological metagenomes</taxon>
    </lineage>
</organism>
<feature type="transmembrane region" description="Helical" evidence="13">
    <location>
        <begin position="255"/>
        <end position="274"/>
    </location>
</feature>
<comment type="similarity">
    <text evidence="2">Belongs to the CDS family.</text>
</comment>
<evidence type="ECO:0000256" key="8">
    <source>
        <dbReference type="ARBA" id="ARBA00022989"/>
    </source>
</evidence>
<sequence length="278" mass="31212">MLYQRILTAIPLAAFVFWIIFFQPTAVFFYFILFVVMVSGYEWARLSGVNDTVLQCCFAVVVALVPWVIFEFASSYALWSIYVAVLWWFSISFYLKIAKPKKPDSSLKLDKLFIAFVILPAAALAMEKIHSLQIGFEWQGPAWLFYALALVWIADIGAYFAGKKFGKNKLAPHISPGKTKEGLFGGVVATSVYTLIASYYFELDTDKAILLVMLSVVITFISVSGDLYISFLKREAGLKDSGNILPGHGGILDRIDSVLAAMPVFLIGFNWWIYKDIL</sequence>
<proteinExistence type="inferred from homology"/>
<evidence type="ECO:0000256" key="9">
    <source>
        <dbReference type="ARBA" id="ARBA00023098"/>
    </source>
</evidence>
<reference evidence="14" key="1">
    <citation type="submission" date="2018-06" db="EMBL/GenBank/DDBJ databases">
        <authorList>
            <person name="Zhirakovskaya E."/>
        </authorList>
    </citation>
    <scope>NUCLEOTIDE SEQUENCE</scope>
</reference>
<dbReference type="GO" id="GO:0016024">
    <property type="term" value="P:CDP-diacylglycerol biosynthetic process"/>
    <property type="evidence" value="ECO:0007669"/>
    <property type="project" value="TreeGrafter"/>
</dbReference>
<evidence type="ECO:0000256" key="13">
    <source>
        <dbReference type="SAM" id="Phobius"/>
    </source>
</evidence>
<keyword evidence="10 13" id="KW-0472">Membrane</keyword>
<dbReference type="EMBL" id="UOFE01000030">
    <property type="protein sequence ID" value="VAW52619.1"/>
    <property type="molecule type" value="Genomic_DNA"/>
</dbReference>
<dbReference type="PANTHER" id="PTHR46382">
    <property type="entry name" value="PHOSPHATIDATE CYTIDYLYLTRANSFERASE"/>
    <property type="match status" value="1"/>
</dbReference>
<evidence type="ECO:0000256" key="11">
    <source>
        <dbReference type="ARBA" id="ARBA00023209"/>
    </source>
</evidence>
<keyword evidence="8 13" id="KW-1133">Transmembrane helix</keyword>
<evidence type="ECO:0000256" key="4">
    <source>
        <dbReference type="ARBA" id="ARBA00022516"/>
    </source>
</evidence>
<name>A0A3B0WTW6_9ZZZZ</name>
<keyword evidence="6 13" id="KW-0812">Transmembrane</keyword>
<evidence type="ECO:0000256" key="3">
    <source>
        <dbReference type="ARBA" id="ARBA00022475"/>
    </source>
</evidence>
<evidence type="ECO:0000256" key="10">
    <source>
        <dbReference type="ARBA" id="ARBA00023136"/>
    </source>
</evidence>
<comment type="subcellular location">
    <subcellularLocation>
        <location evidence="1">Cell membrane</location>
        <topology evidence="1">Multi-pass membrane protein</topology>
    </subcellularLocation>
</comment>
<keyword evidence="11" id="KW-0594">Phospholipid biosynthesis</keyword>
<dbReference type="PROSITE" id="PS01315">
    <property type="entry name" value="CDS"/>
    <property type="match status" value="1"/>
</dbReference>
<keyword evidence="9" id="KW-0443">Lipid metabolism</keyword>
<evidence type="ECO:0000256" key="2">
    <source>
        <dbReference type="ARBA" id="ARBA00010185"/>
    </source>
</evidence>
<keyword evidence="5 14" id="KW-0808">Transferase</keyword>
<dbReference type="AlphaFoldDB" id="A0A3B0WTW6"/>
<evidence type="ECO:0000256" key="5">
    <source>
        <dbReference type="ARBA" id="ARBA00022679"/>
    </source>
</evidence>
<keyword evidence="12" id="KW-1208">Phospholipid metabolism</keyword>
<feature type="transmembrane region" description="Helical" evidence="13">
    <location>
        <begin position="142"/>
        <end position="161"/>
    </location>
</feature>
<feature type="transmembrane region" description="Helical" evidence="13">
    <location>
        <begin position="109"/>
        <end position="130"/>
    </location>
</feature>
<dbReference type="PANTHER" id="PTHR46382:SF1">
    <property type="entry name" value="PHOSPHATIDATE CYTIDYLYLTRANSFERASE"/>
    <property type="match status" value="1"/>
</dbReference>
<dbReference type="GO" id="GO:0005886">
    <property type="term" value="C:plasma membrane"/>
    <property type="evidence" value="ECO:0007669"/>
    <property type="project" value="UniProtKB-SubCell"/>
</dbReference>
<evidence type="ECO:0000256" key="12">
    <source>
        <dbReference type="ARBA" id="ARBA00023264"/>
    </source>
</evidence>
<keyword evidence="3" id="KW-1003">Cell membrane</keyword>
<accession>A0A3B0WTW6</accession>
<feature type="transmembrane region" description="Helical" evidence="13">
    <location>
        <begin position="207"/>
        <end position="229"/>
    </location>
</feature>
<feature type="transmembrane region" description="Helical" evidence="13">
    <location>
        <begin position="76"/>
        <end position="97"/>
    </location>
</feature>
<protein>
    <submittedName>
        <fullName evidence="14">Phosphatidate cytidylyltransferase</fullName>
        <ecNumber evidence="14">2.7.7.41</ecNumber>
    </submittedName>
</protein>
<dbReference type="InterPro" id="IPR000374">
    <property type="entry name" value="PC_trans"/>
</dbReference>
<dbReference type="Pfam" id="PF01148">
    <property type="entry name" value="CTP_transf_1"/>
    <property type="match status" value="1"/>
</dbReference>
<feature type="transmembrane region" description="Helical" evidence="13">
    <location>
        <begin position="12"/>
        <end position="40"/>
    </location>
</feature>
<gene>
    <name evidence="14" type="ORF">MNBD_GAMMA05-460</name>
</gene>